<name>A0A158ER61_9BURK</name>
<dbReference type="SMART" id="SM00530">
    <property type="entry name" value="HTH_XRE"/>
    <property type="match status" value="1"/>
</dbReference>
<gene>
    <name evidence="5" type="ORF">AWB74_00061</name>
</gene>
<dbReference type="Pfam" id="PF13560">
    <property type="entry name" value="HTH_31"/>
    <property type="match status" value="1"/>
</dbReference>
<evidence type="ECO:0000256" key="2">
    <source>
        <dbReference type="ARBA" id="ARBA00023125"/>
    </source>
</evidence>
<dbReference type="Gene3D" id="1.10.260.40">
    <property type="entry name" value="lambda repressor-like DNA-binding domains"/>
    <property type="match status" value="1"/>
</dbReference>
<dbReference type="CDD" id="cd00093">
    <property type="entry name" value="HTH_XRE"/>
    <property type="match status" value="1"/>
</dbReference>
<dbReference type="InterPro" id="IPR010982">
    <property type="entry name" value="Lambda_DNA-bd_dom_sf"/>
</dbReference>
<dbReference type="EMBL" id="FCOM02000001">
    <property type="protein sequence ID" value="SAL10068.1"/>
    <property type="molecule type" value="Genomic_DNA"/>
</dbReference>
<proteinExistence type="predicted"/>
<dbReference type="OrthoDB" id="9799384at2"/>
<keyword evidence="6" id="KW-1185">Reference proteome</keyword>
<evidence type="ECO:0000259" key="4">
    <source>
        <dbReference type="PROSITE" id="PS50943"/>
    </source>
</evidence>
<keyword evidence="2" id="KW-0238">DNA-binding</keyword>
<sequence length="104" mass="11788">MKKRNLFSELSEGLDALAAEREGKVTLRKVSVEAPEPVEVSAEEIRNVRESAHVSQAVMAHRLRVNVRTWQNWEQGKARPNAQAAVLIRLVEKHPETLRLLEAL</sequence>
<dbReference type="AlphaFoldDB" id="A0A158ER61"/>
<evidence type="ECO:0000313" key="6">
    <source>
        <dbReference type="Proteomes" id="UP000055019"/>
    </source>
</evidence>
<evidence type="ECO:0000313" key="5">
    <source>
        <dbReference type="EMBL" id="SAL10068.1"/>
    </source>
</evidence>
<dbReference type="Proteomes" id="UP000055019">
    <property type="component" value="Unassembled WGS sequence"/>
</dbReference>
<reference evidence="5" key="1">
    <citation type="submission" date="2016-01" db="EMBL/GenBank/DDBJ databases">
        <authorList>
            <person name="Peeters C."/>
        </authorList>
    </citation>
    <scope>NUCLEOTIDE SEQUENCE [LARGE SCALE GENOMIC DNA]</scope>
    <source>
        <strain evidence="5">LMG 29317</strain>
    </source>
</reference>
<dbReference type="PROSITE" id="PS50943">
    <property type="entry name" value="HTH_CROC1"/>
    <property type="match status" value="1"/>
</dbReference>
<protein>
    <submittedName>
        <fullName evidence="5">XRE family transcriptional regulator</fullName>
    </submittedName>
</protein>
<dbReference type="InterPro" id="IPR001387">
    <property type="entry name" value="Cro/C1-type_HTH"/>
</dbReference>
<dbReference type="PANTHER" id="PTHR36511:SF3">
    <property type="entry name" value="ANTITOXIN HIGA-2"/>
    <property type="match status" value="1"/>
</dbReference>
<keyword evidence="3" id="KW-0804">Transcription</keyword>
<accession>A0A158ER61</accession>
<dbReference type="PANTHER" id="PTHR36511">
    <property type="entry name" value="MERR FAMILY BACTERIAL REGULATORY PROTEIN"/>
    <property type="match status" value="1"/>
</dbReference>
<dbReference type="InterPro" id="IPR052359">
    <property type="entry name" value="HTH-type_reg/antitoxin"/>
</dbReference>
<comment type="caution">
    <text evidence="5">The sequence shown here is derived from an EMBL/GenBank/DDBJ whole genome shotgun (WGS) entry which is preliminary data.</text>
</comment>
<evidence type="ECO:0000256" key="1">
    <source>
        <dbReference type="ARBA" id="ARBA00023015"/>
    </source>
</evidence>
<organism evidence="5 6">
    <name type="scientific">Caballeronia arvi</name>
    <dbReference type="NCBI Taxonomy" id="1777135"/>
    <lineage>
        <taxon>Bacteria</taxon>
        <taxon>Pseudomonadati</taxon>
        <taxon>Pseudomonadota</taxon>
        <taxon>Betaproteobacteria</taxon>
        <taxon>Burkholderiales</taxon>
        <taxon>Burkholderiaceae</taxon>
        <taxon>Caballeronia</taxon>
    </lineage>
</organism>
<dbReference type="SUPFAM" id="SSF47413">
    <property type="entry name" value="lambda repressor-like DNA-binding domains"/>
    <property type="match status" value="1"/>
</dbReference>
<evidence type="ECO:0000256" key="3">
    <source>
        <dbReference type="ARBA" id="ARBA00023163"/>
    </source>
</evidence>
<dbReference type="GO" id="GO:0003677">
    <property type="term" value="F:DNA binding"/>
    <property type="evidence" value="ECO:0007669"/>
    <property type="project" value="UniProtKB-KW"/>
</dbReference>
<keyword evidence="1" id="KW-0805">Transcription regulation</keyword>
<feature type="domain" description="HTH cro/C1-type" evidence="4">
    <location>
        <begin position="45"/>
        <end position="88"/>
    </location>
</feature>
<dbReference type="RefSeq" id="WP_087038715.1">
    <property type="nucleotide sequence ID" value="NZ_FCOM02000001.1"/>
</dbReference>